<keyword evidence="3 11" id="KW-0328">Glycosyltransferase</keyword>
<gene>
    <name evidence="11" type="ORF">IQ05_00912</name>
</gene>
<keyword evidence="4" id="KW-0808">Transferase</keyword>
<comment type="pathway">
    <text evidence="5">Cofactor biosynthesis; NAD(+) biosynthesis; nicotinamide D-ribonucleotide from 5-phospho-alpha-D-ribose 1-diphosphate and nicotinamide: step 1/1.</text>
</comment>
<accession>A0ABY3FM52</accession>
<dbReference type="PANTHER" id="PTHR43816:SF1">
    <property type="entry name" value="NICOTINAMIDE PHOSPHORIBOSYLTRANSFERASE"/>
    <property type="match status" value="1"/>
</dbReference>
<dbReference type="InterPro" id="IPR041529">
    <property type="entry name" value="DUF5598"/>
</dbReference>
<evidence type="ECO:0000256" key="5">
    <source>
        <dbReference type="ARBA" id="ARBA00035007"/>
    </source>
</evidence>
<sequence length="490" mass="55126">MNPLLLTDGYKVDHKRQYPDGTTLVYSNWTPRKSRIEGIDEVVFFGLQYFLKKYIIQDFDLHFFKQPKEEVVKKYARRINNYLGENQVGTKHIEDLHDLGYIPMVFKALPEGASVPIRVPMFTMYNTIAEFFWLTNYFETLLSAVIWLPCNSATIAKQYRIVLDKYAEETSSMLGFVDWQGHDFSMRGMGGIEAAVTSAAGHLLSFTGSDTIPAIDFFEEYYNANSDSELIAGSVAATEHSVMCMGTTEGEYETFKRLICEVYPKGIVSIVSDTWDLWKVLTDYLPRLKDEIVSREGKVVVRPDSGDPVDIICGNPNGKTEQEKKGVIELLWDVFGGTVNAKGFKELVPQIGAIYGDSITVTRATAICERLKAKGFASTNVVLGIGSFTYQYNTRDTFGFAMKATYGEVHGEGRAIFKDPITDDGTKKSAKGLMKIELVEGQYTLTDEVSWEEEQKGELKEVFSDGKLLIDQSLFEIRSRVKNSVLQPSV</sequence>
<dbReference type="RefSeq" id="WP_144890255.1">
    <property type="nucleotide sequence ID" value="NZ_VLKO01000003.1"/>
</dbReference>
<dbReference type="InterPro" id="IPR041525">
    <property type="entry name" value="N/Namide_PRibTrfase"/>
</dbReference>
<name>A0ABY3FM52_9FLAO</name>
<comment type="caution">
    <text evidence="11">The sequence shown here is derived from an EMBL/GenBank/DDBJ whole genome shotgun (WGS) entry which is preliminary data.</text>
</comment>
<dbReference type="Proteomes" id="UP000317519">
    <property type="component" value="Unassembled WGS sequence"/>
</dbReference>
<proteinExistence type="inferred from homology"/>
<evidence type="ECO:0000256" key="7">
    <source>
        <dbReference type="ARBA" id="ARBA00035036"/>
    </source>
</evidence>
<evidence type="ECO:0000256" key="3">
    <source>
        <dbReference type="ARBA" id="ARBA00022676"/>
    </source>
</evidence>
<dbReference type="SUPFAM" id="SSF51690">
    <property type="entry name" value="Nicotinate/Quinolinate PRTase C-terminal domain-like"/>
    <property type="match status" value="1"/>
</dbReference>
<organism evidence="11 12">
    <name type="scientific">Flavobacterium tiangeerense</name>
    <dbReference type="NCBI Taxonomy" id="459471"/>
    <lineage>
        <taxon>Bacteria</taxon>
        <taxon>Pseudomonadati</taxon>
        <taxon>Bacteroidota</taxon>
        <taxon>Flavobacteriia</taxon>
        <taxon>Flavobacteriales</taxon>
        <taxon>Flavobacteriaceae</taxon>
        <taxon>Flavobacterium</taxon>
    </lineage>
</organism>
<keyword evidence="12" id="KW-1185">Reference proteome</keyword>
<dbReference type="CDD" id="cd01569">
    <property type="entry name" value="PBEF_like"/>
    <property type="match status" value="1"/>
</dbReference>
<reference evidence="11 12" key="1">
    <citation type="journal article" date="2015" name="Stand. Genomic Sci.">
        <title>Genomic Encyclopedia of Bacterial and Archaeal Type Strains, Phase III: the genomes of soil and plant-associated and newly described type strains.</title>
        <authorList>
            <person name="Whitman W.B."/>
            <person name="Woyke T."/>
            <person name="Klenk H.P."/>
            <person name="Zhou Y."/>
            <person name="Lilburn T.G."/>
            <person name="Beck B.J."/>
            <person name="De Vos P."/>
            <person name="Vandamme P."/>
            <person name="Eisen J.A."/>
            <person name="Garrity G."/>
            <person name="Hugenholtz P."/>
            <person name="Kyrpides N.C."/>
        </authorList>
    </citation>
    <scope>NUCLEOTIDE SEQUENCE [LARGE SCALE GENOMIC DNA]</scope>
    <source>
        <strain evidence="11 12">CGMCC 1.6847</strain>
    </source>
</reference>
<dbReference type="InterPro" id="IPR036068">
    <property type="entry name" value="Nicotinate_pribotase-like_C"/>
</dbReference>
<dbReference type="Gene3D" id="3.20.20.70">
    <property type="entry name" value="Aldolase class I"/>
    <property type="match status" value="1"/>
</dbReference>
<dbReference type="InterPro" id="IPR016471">
    <property type="entry name" value="Nicotinamide_PRibTrfase"/>
</dbReference>
<dbReference type="NCBIfam" id="NF006629">
    <property type="entry name" value="PRK09198.1"/>
    <property type="match status" value="1"/>
</dbReference>
<evidence type="ECO:0000256" key="6">
    <source>
        <dbReference type="ARBA" id="ARBA00035024"/>
    </source>
</evidence>
<evidence type="ECO:0000313" key="12">
    <source>
        <dbReference type="Proteomes" id="UP000317519"/>
    </source>
</evidence>
<evidence type="ECO:0000313" key="11">
    <source>
        <dbReference type="EMBL" id="TWI01335.1"/>
    </source>
</evidence>
<keyword evidence="2" id="KW-0662">Pyridine nucleotide biosynthesis</keyword>
<evidence type="ECO:0000259" key="9">
    <source>
        <dbReference type="Pfam" id="PF04095"/>
    </source>
</evidence>
<dbReference type="InterPro" id="IPR013785">
    <property type="entry name" value="Aldolase_TIM"/>
</dbReference>
<evidence type="ECO:0000256" key="1">
    <source>
        <dbReference type="ARBA" id="ARBA00010897"/>
    </source>
</evidence>
<feature type="domain" description="Nicotinate/nicotinamide phosphoribosyltransferase" evidence="9">
    <location>
        <begin position="181"/>
        <end position="464"/>
    </location>
</feature>
<dbReference type="PIRSF" id="PIRSF005943">
    <property type="entry name" value="NMPRT"/>
    <property type="match status" value="1"/>
</dbReference>
<comment type="similarity">
    <text evidence="1">Belongs to the NAPRTase family.</text>
</comment>
<dbReference type="EMBL" id="VLKO01000003">
    <property type="protein sequence ID" value="TWI01335.1"/>
    <property type="molecule type" value="Genomic_DNA"/>
</dbReference>
<feature type="domain" description="Nicotinamide phosphoribosyltransferase N-terminal" evidence="10">
    <location>
        <begin position="4"/>
        <end position="55"/>
    </location>
</feature>
<comment type="catalytic activity">
    <reaction evidence="8">
        <text>beta-nicotinamide D-ribonucleotide + diphosphate = 5-phospho-alpha-D-ribose 1-diphosphate + nicotinamide + H(+)</text>
        <dbReference type="Rhea" id="RHEA:16149"/>
        <dbReference type="ChEBI" id="CHEBI:14649"/>
        <dbReference type="ChEBI" id="CHEBI:15378"/>
        <dbReference type="ChEBI" id="CHEBI:17154"/>
        <dbReference type="ChEBI" id="CHEBI:33019"/>
        <dbReference type="ChEBI" id="CHEBI:58017"/>
        <dbReference type="EC" id="2.4.2.12"/>
    </reaction>
    <physiologicalReaction direction="right-to-left" evidence="8">
        <dbReference type="Rhea" id="RHEA:16151"/>
    </physiologicalReaction>
</comment>
<evidence type="ECO:0000256" key="4">
    <source>
        <dbReference type="ARBA" id="ARBA00022679"/>
    </source>
</evidence>
<dbReference type="Pfam" id="PF04095">
    <property type="entry name" value="NAPRTase"/>
    <property type="match status" value="1"/>
</dbReference>
<dbReference type="GO" id="GO:0016757">
    <property type="term" value="F:glycosyltransferase activity"/>
    <property type="evidence" value="ECO:0007669"/>
    <property type="project" value="UniProtKB-KW"/>
</dbReference>
<evidence type="ECO:0000259" key="10">
    <source>
        <dbReference type="Pfam" id="PF18127"/>
    </source>
</evidence>
<evidence type="ECO:0000256" key="2">
    <source>
        <dbReference type="ARBA" id="ARBA00022642"/>
    </source>
</evidence>
<protein>
    <recommendedName>
        <fullName evidence="7">Nicotinamide phosphoribosyltransferase</fullName>
        <ecNumber evidence="6">2.4.2.12</ecNumber>
    </recommendedName>
</protein>
<dbReference type="EC" id="2.4.2.12" evidence="6"/>
<dbReference type="PANTHER" id="PTHR43816">
    <property type="entry name" value="NICOTINAMIDE PHOSPHORIBOSYLTRANSFERASE"/>
    <property type="match status" value="1"/>
</dbReference>
<evidence type="ECO:0000256" key="8">
    <source>
        <dbReference type="ARBA" id="ARBA00047835"/>
    </source>
</evidence>
<dbReference type="Pfam" id="PF18127">
    <property type="entry name" value="NAMPT_N"/>
    <property type="match status" value="1"/>
</dbReference>